<gene>
    <name evidence="3" type="ORF">VP01_1257g2</name>
</gene>
<evidence type="ECO:0000313" key="4">
    <source>
        <dbReference type="Proteomes" id="UP000037035"/>
    </source>
</evidence>
<feature type="transmembrane region" description="Helical" evidence="2">
    <location>
        <begin position="316"/>
        <end position="342"/>
    </location>
</feature>
<dbReference type="EMBL" id="LAVV01002865">
    <property type="protein sequence ID" value="KNZ62540.1"/>
    <property type="molecule type" value="Genomic_DNA"/>
</dbReference>
<evidence type="ECO:0000256" key="1">
    <source>
        <dbReference type="SAM" id="MobiDB-lite"/>
    </source>
</evidence>
<dbReference type="AlphaFoldDB" id="A0A0L6VQS2"/>
<keyword evidence="2" id="KW-1133">Transmembrane helix</keyword>
<dbReference type="Proteomes" id="UP000037035">
    <property type="component" value="Unassembled WGS sequence"/>
</dbReference>
<name>A0A0L6VQS2_9BASI</name>
<proteinExistence type="predicted"/>
<evidence type="ECO:0000256" key="2">
    <source>
        <dbReference type="SAM" id="Phobius"/>
    </source>
</evidence>
<comment type="caution">
    <text evidence="3">The sequence shown here is derived from an EMBL/GenBank/DDBJ whole genome shotgun (WGS) entry which is preliminary data.</text>
</comment>
<keyword evidence="4" id="KW-1185">Reference proteome</keyword>
<organism evidence="3 4">
    <name type="scientific">Puccinia sorghi</name>
    <dbReference type="NCBI Taxonomy" id="27349"/>
    <lineage>
        <taxon>Eukaryota</taxon>
        <taxon>Fungi</taxon>
        <taxon>Dikarya</taxon>
        <taxon>Basidiomycota</taxon>
        <taxon>Pucciniomycotina</taxon>
        <taxon>Pucciniomycetes</taxon>
        <taxon>Pucciniales</taxon>
        <taxon>Pucciniaceae</taxon>
        <taxon>Puccinia</taxon>
    </lineage>
</organism>
<accession>A0A0L6VQS2</accession>
<evidence type="ECO:0000313" key="3">
    <source>
        <dbReference type="EMBL" id="KNZ62540.1"/>
    </source>
</evidence>
<feature type="transmembrane region" description="Helical" evidence="2">
    <location>
        <begin position="539"/>
        <end position="561"/>
    </location>
</feature>
<sequence length="1001" mass="116101">MILYMLFYLSSIDTSNYPIGSFHSFSPFPLSLSREAPLPFFSTKYGLTGNGMQDVSRMGDFVSQQGIEQRIYQDWETFCANQGWRLGPVIRVMVEGKIYMRMKKRGRRKLGRVRDPEDWKGKIAVMFWQQGVVHIYFSVCRFGMFRHMIEIYDHAVKNMTSLSHQIQPFHRGPLPPNPTFPHQLRGACPDLPVCSCEIVDSISSIMDYIIDIYFKYSIPLDCFFTIIKKNWKEISSPGALKCKVKYARCFELNQQMNLLTGVWGIVFTSKRNSLNCLQLTCRKFNEASGVTLTFLHDDCSKTSKYANSYNQILFSYLIYLFILYVFFFVIKIMCCPLAIFYLKSQDYKQEHNTKVNHWPCRRAFLLMKDSFFQLHALCMDELKFTPSFVHWAYEVNFLLWGLKVKPMQVEFLINLACDLLCCLEFCRCVLPGSNVYKFDPQPTSLLGFEGVTLTSWQCQVVAPSIKMSHMERSKCQKNERGTNGSIKGKTFLPRDLSPALLQVIISHSCRSDSFWIPSPQISLGTIKNPDFQAQASPPFLPFATFLCIYFIHSISPMYFGLSLKISLSKFFPKHINPFYLLFHPFQAQKGINPCTKYHHHASMKEYTNALCFPKKKIGKIQNSISCLKIASAMSYDIIELPNRPLIILALFTLCHIESYSQDQLCDLDFSQIMYIVNYNKNYLKELVIISINKYSKKVNFIKSGLSLYLVYLSSIDTSNYPIGSFHSFSAEPFLIGTPAFLSLSRAFLSKQPSQSLKNLTLVFKLIISLKCPQSSFFEFNLDHVFGAIVKSCKRLKETTKHSIIGFFISDHWLEHIENLKDLFYDWFGTCISSNQNFMNDKSLIIFKIKLSNHYFKQDNYFQLMHKNLDSNFLFNAFRDESDCFLHLLISTFQICQEWSPGVTTTTLVQRDPNDNYFIQLNTRGSIFWKNHTGWLVRAAWRSKCYILLTFIQGCPGLVGTSRSKQKKNTRVVSEEEEHGVKTQHRETKKLQKILHWEMMCT</sequence>
<reference evidence="3 4" key="1">
    <citation type="submission" date="2015-08" db="EMBL/GenBank/DDBJ databases">
        <title>Next Generation Sequencing and Analysis of the Genome of Puccinia sorghi L Schw, the Causal Agent of Maize Common Rust.</title>
        <authorList>
            <person name="Rochi L."/>
            <person name="Burguener G."/>
            <person name="Darino M."/>
            <person name="Turjanski A."/>
            <person name="Kreff E."/>
            <person name="Dieguez M.J."/>
            <person name="Sacco F."/>
        </authorList>
    </citation>
    <scope>NUCLEOTIDE SEQUENCE [LARGE SCALE GENOMIC DNA]</scope>
    <source>
        <strain evidence="3 4">RO10H11247</strain>
    </source>
</reference>
<feature type="region of interest" description="Disordered" evidence="1">
    <location>
        <begin position="965"/>
        <end position="984"/>
    </location>
</feature>
<keyword evidence="2" id="KW-0472">Membrane</keyword>
<dbReference type="VEuPathDB" id="FungiDB:VP01_1257g2"/>
<protein>
    <submittedName>
        <fullName evidence="3">Uncharacterized protein</fullName>
    </submittedName>
</protein>
<keyword evidence="2" id="KW-0812">Transmembrane</keyword>